<dbReference type="GO" id="GO:0004301">
    <property type="term" value="F:epoxide hydrolase activity"/>
    <property type="evidence" value="ECO:0007669"/>
    <property type="project" value="TreeGrafter"/>
</dbReference>
<proteinExistence type="predicted"/>
<dbReference type="EMBL" id="LQPR01000022">
    <property type="protein sequence ID" value="ORW72679.1"/>
    <property type="molecule type" value="Genomic_DNA"/>
</dbReference>
<dbReference type="Proteomes" id="UP000193387">
    <property type="component" value="Unassembled WGS sequence"/>
</dbReference>
<evidence type="ECO:0000259" key="1">
    <source>
        <dbReference type="Pfam" id="PF00561"/>
    </source>
</evidence>
<dbReference type="PANTHER" id="PTHR42977">
    <property type="entry name" value="HYDROLASE-RELATED"/>
    <property type="match status" value="1"/>
</dbReference>
<comment type="caution">
    <text evidence="2">The sequence shown here is derived from an EMBL/GenBank/DDBJ whole genome shotgun (WGS) entry which is preliminary data.</text>
</comment>
<dbReference type="AlphaFoldDB" id="A0AAJ3TXI6"/>
<keyword evidence="3" id="KW-1185">Reference proteome</keyword>
<reference evidence="2 3" key="1">
    <citation type="submission" date="2016-01" db="EMBL/GenBank/DDBJ databases">
        <title>The new phylogeny of the genus Mycobacterium.</title>
        <authorList>
            <person name="Tarcisio F."/>
            <person name="Conor M."/>
            <person name="Antonella G."/>
            <person name="Elisabetta G."/>
            <person name="Giulia F.S."/>
            <person name="Sara T."/>
            <person name="Anna F."/>
            <person name="Clotilde B."/>
            <person name="Roberto B."/>
            <person name="Veronica D.S."/>
            <person name="Fabio R."/>
            <person name="Monica P."/>
            <person name="Olivier J."/>
            <person name="Enrico T."/>
            <person name="Nicola S."/>
        </authorList>
    </citation>
    <scope>NUCLEOTIDE SEQUENCE [LARGE SCALE GENOMIC DNA]</scope>
    <source>
        <strain evidence="2 3">DSM 44616</strain>
    </source>
</reference>
<evidence type="ECO:0000313" key="3">
    <source>
        <dbReference type="Proteomes" id="UP000193387"/>
    </source>
</evidence>
<evidence type="ECO:0000313" key="2">
    <source>
        <dbReference type="EMBL" id="ORW72679.1"/>
    </source>
</evidence>
<dbReference type="PRINTS" id="PR00111">
    <property type="entry name" value="ABHYDROLASE"/>
</dbReference>
<dbReference type="PANTHER" id="PTHR42977:SF1">
    <property type="entry name" value="BLR6576 PROTEIN"/>
    <property type="match status" value="1"/>
</dbReference>
<dbReference type="InterPro" id="IPR029058">
    <property type="entry name" value="AB_hydrolase_fold"/>
</dbReference>
<gene>
    <name evidence="2" type="ORF">AWC23_09540</name>
</gene>
<dbReference type="SUPFAM" id="SSF53474">
    <property type="entry name" value="alpha/beta-Hydrolases"/>
    <property type="match status" value="1"/>
</dbReference>
<feature type="domain" description="AB hydrolase-1" evidence="1">
    <location>
        <begin position="40"/>
        <end position="282"/>
    </location>
</feature>
<protein>
    <submittedName>
        <fullName evidence="2">Alpha/beta hydrolase</fullName>
    </submittedName>
</protein>
<organism evidence="2 3">
    <name type="scientific">Mycobacterium saskatchewanense</name>
    <dbReference type="NCBI Taxonomy" id="220927"/>
    <lineage>
        <taxon>Bacteria</taxon>
        <taxon>Bacillati</taxon>
        <taxon>Actinomycetota</taxon>
        <taxon>Actinomycetes</taxon>
        <taxon>Mycobacteriales</taxon>
        <taxon>Mycobacteriaceae</taxon>
        <taxon>Mycobacterium</taxon>
        <taxon>Mycobacterium simiae complex</taxon>
    </lineage>
</organism>
<dbReference type="Gene3D" id="3.40.50.1820">
    <property type="entry name" value="alpha/beta hydrolase"/>
    <property type="match status" value="1"/>
</dbReference>
<name>A0AAJ3TXI6_9MYCO</name>
<accession>A0AAJ3TXI6</accession>
<keyword evidence="2" id="KW-0378">Hydrolase</keyword>
<dbReference type="InterPro" id="IPR000073">
    <property type="entry name" value="AB_hydrolase_1"/>
</dbReference>
<dbReference type="InterPro" id="IPR051340">
    <property type="entry name" value="Haloalkane_dehalogenase"/>
</dbReference>
<sequence>MSGCEADVATIGPTQPTRYHSSSIDGLSIFYREAGPAYAPTIVLLHGFPSSSRMYEPLFARLSSRFHLIAPDYPGFGHSSTPPATSFAYTFDHITEIVEKFTEGIGLKRYVLYMQDYGGPVGIRLAIHHPERVQGFIVQNAVFHAVGLGPLWRKREEFWANRAANETEFRATFLSAETTRQRHIGSNPCADTIDPDRWTDELEFLSRPGEADIQTDLFYDYRTNVASYPRWGAWLRQNQPRSLVVWGRYDPSFRVDEVSAYQKDVPATETRLLDAGHFALNDRPDEVAQLVAAFLDGISK</sequence>
<dbReference type="Pfam" id="PF00561">
    <property type="entry name" value="Abhydrolase_1"/>
    <property type="match status" value="1"/>
</dbReference>